<sequence length="340" mass="35820">MTNSSDRQTRISYDDLTSLLARIFVRFGVSEANAAIVAANCAGCERDGSLSHGVFRMPGYVSSLRSGWVDGKAVAAVLDVSTAFIRVDARNGFAQPALSLAMPLAVEKASKFGAAVLAIKDSHHFSALWPDLEPLARNGFVALSMVSGLACVAPPGGRKAVMGTNPIAFATPVDGANPMIFDFATSSMSNGDLRIAAREGRGVPLGTGVDAEGEFTEDPSRILDGGALLPFGGHKGSALSLMVEVLASALTGGQFSSEVDFSAHSGAETPKTGQLVIVIDPRRGGNEVFASRVAQLMDVVRASGQTRLPSDRRYRTREAAERDGIPLNDETYQNLLSMTR</sequence>
<comment type="similarity">
    <text evidence="1">Belongs to the LDH2/MDH2 oxidoreductase family.</text>
</comment>
<reference evidence="3 4" key="1">
    <citation type="submission" date="2018-10" db="EMBL/GenBank/DDBJ databases">
        <title>Rhizobium etli, R. leguminosarum and a new Rhizobium genospecies from Phaseolus dumosus.</title>
        <authorList>
            <person name="Ramirez-Puebla S.T."/>
            <person name="Rogel-Hernandez M.A."/>
            <person name="Guerrero G."/>
            <person name="Ormeno-Orrillo E."/>
            <person name="Martinez-Romero J.C."/>
            <person name="Negrete-Yankelevich S."/>
            <person name="Martinez-Romero E."/>
        </authorList>
    </citation>
    <scope>NUCLEOTIDE SEQUENCE [LARGE SCALE GENOMIC DNA]</scope>
    <source>
        <strain evidence="3 4">CCGE525</strain>
    </source>
</reference>
<proteinExistence type="inferred from homology"/>
<dbReference type="AlphaFoldDB" id="A0A387FEE5"/>
<dbReference type="SUPFAM" id="SSF89733">
    <property type="entry name" value="L-sulfolactate dehydrogenase-like"/>
    <property type="match status" value="1"/>
</dbReference>
<dbReference type="GO" id="GO:0016491">
    <property type="term" value="F:oxidoreductase activity"/>
    <property type="evidence" value="ECO:0007669"/>
    <property type="project" value="UniProtKB-KW"/>
</dbReference>
<dbReference type="Gene3D" id="1.10.1530.10">
    <property type="match status" value="1"/>
</dbReference>
<dbReference type="KEGG" id="rjg:CCGE525_00875"/>
<accession>A0A387FEE5</accession>
<dbReference type="Proteomes" id="UP000282195">
    <property type="component" value="Chromosome"/>
</dbReference>
<dbReference type="EMBL" id="CP032694">
    <property type="protein sequence ID" value="AYG57530.1"/>
    <property type="molecule type" value="Genomic_DNA"/>
</dbReference>
<evidence type="ECO:0000256" key="1">
    <source>
        <dbReference type="ARBA" id="ARBA00006056"/>
    </source>
</evidence>
<dbReference type="InterPro" id="IPR036111">
    <property type="entry name" value="Mal/L-sulfo/L-lacto_DH-like_sf"/>
</dbReference>
<dbReference type="Pfam" id="PF02615">
    <property type="entry name" value="Ldh_2"/>
    <property type="match status" value="1"/>
</dbReference>
<gene>
    <name evidence="3" type="ORF">CCGE525_00875</name>
</gene>
<dbReference type="InterPro" id="IPR043144">
    <property type="entry name" value="Mal/L-sulf/L-lact_DH-like_ah"/>
</dbReference>
<dbReference type="PANTHER" id="PTHR11091:SF0">
    <property type="entry name" value="MALATE DEHYDROGENASE"/>
    <property type="match status" value="1"/>
</dbReference>
<dbReference type="InterPro" id="IPR003767">
    <property type="entry name" value="Malate/L-lactate_DH-like"/>
</dbReference>
<evidence type="ECO:0000313" key="4">
    <source>
        <dbReference type="Proteomes" id="UP000282195"/>
    </source>
</evidence>
<protein>
    <submittedName>
        <fullName evidence="3">Ldh family oxidoreductase</fullName>
    </submittedName>
</protein>
<dbReference type="RefSeq" id="WP_120702631.1">
    <property type="nucleotide sequence ID" value="NZ_CP032694.1"/>
</dbReference>
<organism evidence="3 4">
    <name type="scientific">Rhizobium jaguaris</name>
    <dbReference type="NCBI Taxonomy" id="1312183"/>
    <lineage>
        <taxon>Bacteria</taxon>
        <taxon>Pseudomonadati</taxon>
        <taxon>Pseudomonadota</taxon>
        <taxon>Alphaproteobacteria</taxon>
        <taxon>Hyphomicrobiales</taxon>
        <taxon>Rhizobiaceae</taxon>
        <taxon>Rhizobium/Agrobacterium group</taxon>
        <taxon>Rhizobium</taxon>
    </lineage>
</organism>
<keyword evidence="2" id="KW-0560">Oxidoreductase</keyword>
<evidence type="ECO:0000313" key="3">
    <source>
        <dbReference type="EMBL" id="AYG57530.1"/>
    </source>
</evidence>
<dbReference type="OrthoDB" id="9811519at2"/>
<keyword evidence="4" id="KW-1185">Reference proteome</keyword>
<dbReference type="Gene3D" id="3.30.1370.60">
    <property type="entry name" value="Hypothetical oxidoreductase yiak, domain 2"/>
    <property type="match status" value="1"/>
</dbReference>
<dbReference type="InterPro" id="IPR043143">
    <property type="entry name" value="Mal/L-sulf/L-lact_DH-like_NADP"/>
</dbReference>
<evidence type="ECO:0000256" key="2">
    <source>
        <dbReference type="ARBA" id="ARBA00023002"/>
    </source>
</evidence>
<dbReference type="PANTHER" id="PTHR11091">
    <property type="entry name" value="OXIDOREDUCTASE-RELATED"/>
    <property type="match status" value="1"/>
</dbReference>
<name>A0A387FEE5_9HYPH</name>